<gene>
    <name evidence="2" type="ORF">BCL65_103189</name>
</gene>
<keyword evidence="1" id="KW-0472">Membrane</keyword>
<dbReference type="EMBL" id="PVTX01000003">
    <property type="protein sequence ID" value="PRZ08261.1"/>
    <property type="molecule type" value="Genomic_DNA"/>
</dbReference>
<dbReference type="Proteomes" id="UP000239895">
    <property type="component" value="Unassembled WGS sequence"/>
</dbReference>
<organism evidence="2 3">
    <name type="scientific">Isoptericola halotolerans</name>
    <dbReference type="NCBI Taxonomy" id="300560"/>
    <lineage>
        <taxon>Bacteria</taxon>
        <taxon>Bacillati</taxon>
        <taxon>Actinomycetota</taxon>
        <taxon>Actinomycetes</taxon>
        <taxon>Micrococcales</taxon>
        <taxon>Promicromonosporaceae</taxon>
        <taxon>Isoptericola</taxon>
    </lineage>
</organism>
<protein>
    <submittedName>
        <fullName evidence="2">Uncharacterized membrane protein HdeD (DUF308 family)</fullName>
    </submittedName>
</protein>
<dbReference type="Pfam" id="PF03729">
    <property type="entry name" value="DUF308"/>
    <property type="match status" value="2"/>
</dbReference>
<accession>A0ABX5EIC9</accession>
<dbReference type="InterPro" id="IPR052712">
    <property type="entry name" value="Acid_resist_chaperone_HdeD"/>
</dbReference>
<keyword evidence="1" id="KW-1133">Transmembrane helix</keyword>
<dbReference type="PANTHER" id="PTHR34989:SF1">
    <property type="entry name" value="PROTEIN HDED"/>
    <property type="match status" value="1"/>
</dbReference>
<dbReference type="PANTHER" id="PTHR34989">
    <property type="entry name" value="PROTEIN HDED"/>
    <property type="match status" value="1"/>
</dbReference>
<feature type="transmembrane region" description="Helical" evidence="1">
    <location>
        <begin position="21"/>
        <end position="41"/>
    </location>
</feature>
<feature type="transmembrane region" description="Helical" evidence="1">
    <location>
        <begin position="106"/>
        <end position="127"/>
    </location>
</feature>
<evidence type="ECO:0000313" key="3">
    <source>
        <dbReference type="Proteomes" id="UP000239895"/>
    </source>
</evidence>
<comment type="caution">
    <text evidence="2">The sequence shown here is derived from an EMBL/GenBank/DDBJ whole genome shotgun (WGS) entry which is preliminary data.</text>
</comment>
<keyword evidence="3" id="KW-1185">Reference proteome</keyword>
<reference evidence="2 3" key="1">
    <citation type="submission" date="2018-03" db="EMBL/GenBank/DDBJ databases">
        <title>Comparative analysis of microorganisms from saline springs in Andes Mountain Range, Colombia.</title>
        <authorList>
            <person name="Rubin E."/>
        </authorList>
    </citation>
    <scope>NUCLEOTIDE SEQUENCE [LARGE SCALE GENOMIC DNA]</scope>
    <source>
        <strain evidence="2 3">CG 23</strain>
    </source>
</reference>
<dbReference type="RefSeq" id="WP_106266252.1">
    <property type="nucleotide sequence ID" value="NZ_PVTX01000003.1"/>
</dbReference>
<sequence>MSDASAPMSSRTVGTARRLWGLVYLRGAVQLVAGVVLFLNPEEGLTWLRWLVGIVIAVQGVLLVVENRRATGGSDGEDLNARLVAGIVSIVAGVLIVVWPSMTSPLLFLLVGIWACVAGAMALAGGLRGRTARTMAWDWQLVNAALWLVLGVVLLAGPTDDTTTVALLLALYLVLSGAVVLVGGLATTTRQKDADATVAPGRGPEPGATP</sequence>
<feature type="transmembrane region" description="Helical" evidence="1">
    <location>
        <begin position="79"/>
        <end position="100"/>
    </location>
</feature>
<proteinExistence type="predicted"/>
<dbReference type="InterPro" id="IPR005325">
    <property type="entry name" value="DUF308_memb"/>
</dbReference>
<feature type="transmembrane region" description="Helical" evidence="1">
    <location>
        <begin position="165"/>
        <end position="186"/>
    </location>
</feature>
<keyword evidence="1" id="KW-0812">Transmembrane</keyword>
<feature type="transmembrane region" description="Helical" evidence="1">
    <location>
        <begin position="139"/>
        <end position="159"/>
    </location>
</feature>
<feature type="transmembrane region" description="Helical" evidence="1">
    <location>
        <begin position="47"/>
        <end position="67"/>
    </location>
</feature>
<evidence type="ECO:0000313" key="2">
    <source>
        <dbReference type="EMBL" id="PRZ08261.1"/>
    </source>
</evidence>
<name>A0ABX5EIC9_9MICO</name>
<evidence type="ECO:0000256" key="1">
    <source>
        <dbReference type="SAM" id="Phobius"/>
    </source>
</evidence>